<dbReference type="InterPro" id="IPR005674">
    <property type="entry name" value="CocE/Ser_esterase"/>
</dbReference>
<gene>
    <name evidence="3" type="ORF">HNQ77_000012</name>
</gene>
<dbReference type="SMART" id="SM00939">
    <property type="entry name" value="PepX_C"/>
    <property type="match status" value="1"/>
</dbReference>
<evidence type="ECO:0000313" key="3">
    <source>
        <dbReference type="EMBL" id="MBB6142074.1"/>
    </source>
</evidence>
<evidence type="ECO:0000313" key="4">
    <source>
        <dbReference type="Proteomes" id="UP000538666"/>
    </source>
</evidence>
<dbReference type="InterPro" id="IPR029058">
    <property type="entry name" value="AB_hydrolase_fold"/>
</dbReference>
<dbReference type="InterPro" id="IPR050585">
    <property type="entry name" value="Xaa-Pro_dipeptidyl-ppase/CocE"/>
</dbReference>
<dbReference type="PANTHER" id="PTHR43056:SF10">
    <property type="entry name" value="COCE_NOND FAMILY, PUTATIVE (AFU_ORTHOLOGUE AFUA_7G00600)-RELATED"/>
    <property type="match status" value="1"/>
</dbReference>
<dbReference type="Gene3D" id="2.60.120.260">
    <property type="entry name" value="Galactose-binding domain-like"/>
    <property type="match status" value="1"/>
</dbReference>
<dbReference type="GO" id="GO:0008239">
    <property type="term" value="F:dipeptidyl-peptidase activity"/>
    <property type="evidence" value="ECO:0007669"/>
    <property type="project" value="InterPro"/>
</dbReference>
<evidence type="ECO:0000259" key="2">
    <source>
        <dbReference type="SMART" id="SM00939"/>
    </source>
</evidence>
<keyword evidence="1" id="KW-0378">Hydrolase</keyword>
<accession>A0A841JVR4</accession>
<dbReference type="SUPFAM" id="SSF49785">
    <property type="entry name" value="Galactose-binding domain-like"/>
    <property type="match status" value="1"/>
</dbReference>
<dbReference type="AlphaFoldDB" id="A0A841JVR4"/>
<dbReference type="RefSeq" id="WP_050057351.1">
    <property type="nucleotide sequence ID" value="NZ_JACHEK010000001.1"/>
</dbReference>
<dbReference type="OrthoDB" id="319764at2"/>
<feature type="domain" description="Xaa-Pro dipeptidyl-peptidase C-terminal" evidence="2">
    <location>
        <begin position="323"/>
        <end position="566"/>
    </location>
</feature>
<proteinExistence type="predicted"/>
<dbReference type="Pfam" id="PF08530">
    <property type="entry name" value="PepX_C"/>
    <property type="match status" value="1"/>
</dbReference>
<name>A0A841JVR4_9BACT</name>
<dbReference type="NCBIfam" id="TIGR00976">
    <property type="entry name" value="CocE_NonD"/>
    <property type="match status" value="1"/>
</dbReference>
<organism evidence="3 4">
    <name type="scientific">Silvibacterium bohemicum</name>
    <dbReference type="NCBI Taxonomy" id="1577686"/>
    <lineage>
        <taxon>Bacteria</taxon>
        <taxon>Pseudomonadati</taxon>
        <taxon>Acidobacteriota</taxon>
        <taxon>Terriglobia</taxon>
        <taxon>Terriglobales</taxon>
        <taxon>Acidobacteriaceae</taxon>
        <taxon>Silvibacterium</taxon>
    </lineage>
</organism>
<dbReference type="EMBL" id="JACHEK010000001">
    <property type="protein sequence ID" value="MBB6142074.1"/>
    <property type="molecule type" value="Genomic_DNA"/>
</dbReference>
<protein>
    <recommendedName>
        <fullName evidence="2">Xaa-Pro dipeptidyl-peptidase C-terminal domain-containing protein</fullName>
    </recommendedName>
</protein>
<sequence length="573" mass="64003">MNGSSLIDCGSGVRLERSVPCVLSDDVTLISDHYYPAQDVWGAGPHPTLLMRQPYGRDIASTVVYAHPVWFARHGYNVVIQDVRGRGDSEGEFYPFRHERQDGAETIRWLRTRPESNGRVGMYGFSYQGGTQFLAAAEQPEGLLAIAPGMAACDLYHGWFYHNGALRLSSTMGWGLQMLKMDARRLQLREASDRLEAAWADVRNQVNVLPFRSHPALESEGMPSYVLNWFDHDAPGPYWEMQDVSAALHKINVPALHISGWFDTYLKGTIDGYLALREHAATQFARENQYLVAGPWTHIPWGDRIGEMNFGAEAQIDTDTILLRWFNHWLTDSGEFASEPRIRHFALFENSWHGADRWPSKTSLTLHLHSDGRANSRKGDGRLDANAASQDEPCDVFIYDPEVPVVAPGGPQALSGTHNQAALEMGNNLLVYTGEALADDVAVFGTPRLTLYCAASAKTTDFTGKLVRVRPDGHADFICMGIARSSFLFSDSFEPDTVHCWEFDLEPTSCTFKAGDHIRLEIASSAFPLYDRNPGTDVPSPRATSWDWQRSTQFVYHDAARPSALHLPLRSDV</sequence>
<dbReference type="Gene3D" id="3.40.50.1820">
    <property type="entry name" value="alpha/beta hydrolase"/>
    <property type="match status" value="1"/>
</dbReference>
<comment type="caution">
    <text evidence="3">The sequence shown here is derived from an EMBL/GenBank/DDBJ whole genome shotgun (WGS) entry which is preliminary data.</text>
</comment>
<reference evidence="3 4" key="1">
    <citation type="submission" date="2020-08" db="EMBL/GenBank/DDBJ databases">
        <title>Genomic Encyclopedia of Type Strains, Phase IV (KMG-IV): sequencing the most valuable type-strain genomes for metagenomic binning, comparative biology and taxonomic classification.</title>
        <authorList>
            <person name="Goeker M."/>
        </authorList>
    </citation>
    <scope>NUCLEOTIDE SEQUENCE [LARGE SCALE GENOMIC DNA]</scope>
    <source>
        <strain evidence="3 4">DSM 103733</strain>
    </source>
</reference>
<dbReference type="InterPro" id="IPR013736">
    <property type="entry name" value="Xaa-Pro_dipept_C"/>
</dbReference>
<dbReference type="SUPFAM" id="SSF53474">
    <property type="entry name" value="alpha/beta-Hydrolases"/>
    <property type="match status" value="1"/>
</dbReference>
<dbReference type="Pfam" id="PF02129">
    <property type="entry name" value="Peptidase_S15"/>
    <property type="match status" value="1"/>
</dbReference>
<evidence type="ECO:0000256" key="1">
    <source>
        <dbReference type="ARBA" id="ARBA00022801"/>
    </source>
</evidence>
<dbReference type="Proteomes" id="UP000538666">
    <property type="component" value="Unassembled WGS sequence"/>
</dbReference>
<dbReference type="Gene3D" id="1.10.3020.10">
    <property type="entry name" value="alpha-amino acid ester hydrolase ( Helical cap domain)"/>
    <property type="match status" value="1"/>
</dbReference>
<dbReference type="PANTHER" id="PTHR43056">
    <property type="entry name" value="PEPTIDASE S9 PROLYL OLIGOPEPTIDASE"/>
    <property type="match status" value="1"/>
</dbReference>
<dbReference type="InterPro" id="IPR008979">
    <property type="entry name" value="Galactose-bd-like_sf"/>
</dbReference>
<keyword evidence="4" id="KW-1185">Reference proteome</keyword>
<dbReference type="InterPro" id="IPR000383">
    <property type="entry name" value="Xaa-Pro-like_dom"/>
</dbReference>